<reference evidence="3 4" key="1">
    <citation type="journal article" date="2017" name="Gigascience">
        <title>Draft genome of the honey bee ectoparasitic mite, Tropilaelaps mercedesae, is shaped by the parasitic life history.</title>
        <authorList>
            <person name="Dong X."/>
            <person name="Armstrong S.D."/>
            <person name="Xia D."/>
            <person name="Makepeace B.L."/>
            <person name="Darby A.C."/>
            <person name="Kadowaki T."/>
        </authorList>
    </citation>
    <scope>NUCLEOTIDE SEQUENCE [LARGE SCALE GENOMIC DNA]</scope>
    <source>
        <strain evidence="3">Wuxi-XJTLU</strain>
    </source>
</reference>
<name>A0A1V9XYU5_9ACAR</name>
<evidence type="ECO:0000256" key="1">
    <source>
        <dbReference type="SAM" id="MobiDB-lite"/>
    </source>
</evidence>
<feature type="transmembrane region" description="Helical" evidence="2">
    <location>
        <begin position="20"/>
        <end position="41"/>
    </location>
</feature>
<dbReference type="Proteomes" id="UP000192247">
    <property type="component" value="Unassembled WGS sequence"/>
</dbReference>
<accession>A0A1V9XYU5</accession>
<feature type="region of interest" description="Disordered" evidence="1">
    <location>
        <begin position="154"/>
        <end position="193"/>
    </location>
</feature>
<keyword evidence="2" id="KW-0472">Membrane</keyword>
<feature type="transmembrane region" description="Helical" evidence="2">
    <location>
        <begin position="53"/>
        <end position="71"/>
    </location>
</feature>
<dbReference type="EMBL" id="MNPL01002127">
    <property type="protein sequence ID" value="OQR78528.1"/>
    <property type="molecule type" value="Genomic_DNA"/>
</dbReference>
<dbReference type="OrthoDB" id="10383370at2759"/>
<keyword evidence="2" id="KW-1133">Transmembrane helix</keyword>
<dbReference type="AlphaFoldDB" id="A0A1V9XYU5"/>
<sequence length="193" mass="20427">MADQRARVLVDPETGNVLIVHRRSIGTGSVLFFVALVSLIAAKYVDDGDWKEAFYSFGLLCCFLLICVLIWRCCCCCFHPKNRTPGYVVVGGPQGQAGGRAQPHQVNVTAHPPGYPVAPSVQPVLTNYPTPGVGTFASPPFVAGAHPQPAYNPNLSSAVVQPQEASVGQQEATAPPCDAPPSYAEATGIPLKQ</sequence>
<keyword evidence="4" id="KW-1185">Reference proteome</keyword>
<organism evidence="3 4">
    <name type="scientific">Tropilaelaps mercedesae</name>
    <dbReference type="NCBI Taxonomy" id="418985"/>
    <lineage>
        <taxon>Eukaryota</taxon>
        <taxon>Metazoa</taxon>
        <taxon>Ecdysozoa</taxon>
        <taxon>Arthropoda</taxon>
        <taxon>Chelicerata</taxon>
        <taxon>Arachnida</taxon>
        <taxon>Acari</taxon>
        <taxon>Parasitiformes</taxon>
        <taxon>Mesostigmata</taxon>
        <taxon>Gamasina</taxon>
        <taxon>Dermanyssoidea</taxon>
        <taxon>Laelapidae</taxon>
        <taxon>Tropilaelaps</taxon>
    </lineage>
</organism>
<comment type="caution">
    <text evidence="3">The sequence shown here is derived from an EMBL/GenBank/DDBJ whole genome shotgun (WGS) entry which is preliminary data.</text>
</comment>
<protein>
    <submittedName>
        <fullName evidence="3">Uncharacterized protein</fullName>
    </submittedName>
</protein>
<dbReference type="InParanoid" id="A0A1V9XYU5"/>
<proteinExistence type="predicted"/>
<evidence type="ECO:0000313" key="3">
    <source>
        <dbReference type="EMBL" id="OQR78528.1"/>
    </source>
</evidence>
<evidence type="ECO:0000256" key="2">
    <source>
        <dbReference type="SAM" id="Phobius"/>
    </source>
</evidence>
<keyword evidence="2" id="KW-0812">Transmembrane</keyword>
<evidence type="ECO:0000313" key="4">
    <source>
        <dbReference type="Proteomes" id="UP000192247"/>
    </source>
</evidence>
<feature type="compositionally biased region" description="Polar residues" evidence="1">
    <location>
        <begin position="154"/>
        <end position="172"/>
    </location>
</feature>
<gene>
    <name evidence="3" type="ORF">BIW11_06348</name>
</gene>